<comment type="caution">
    <text evidence="8">The sequence shown here is derived from an EMBL/GenBank/DDBJ whole genome shotgun (WGS) entry which is preliminary data.</text>
</comment>
<comment type="catalytic activity">
    <reaction evidence="1">
        <text>Hydrolysis of terminal non-reducing N-acetyl-D-hexosamine residues in N-acetyl-beta-D-hexosaminides.</text>
        <dbReference type="EC" id="3.2.1.52"/>
    </reaction>
</comment>
<dbReference type="GO" id="GO:0009254">
    <property type="term" value="P:peptidoglycan turnover"/>
    <property type="evidence" value="ECO:0007669"/>
    <property type="project" value="TreeGrafter"/>
</dbReference>
<dbReference type="RefSeq" id="WP_154430029.1">
    <property type="nucleotide sequence ID" value="NZ_VUNI01000013.1"/>
</dbReference>
<dbReference type="Gene3D" id="3.20.20.300">
    <property type="entry name" value="Glycoside hydrolase, family 3, N-terminal domain"/>
    <property type="match status" value="1"/>
</dbReference>
<comment type="similarity">
    <text evidence="2">Belongs to the glycosyl hydrolase 3 family.</text>
</comment>
<dbReference type="InterPro" id="IPR017853">
    <property type="entry name" value="GH"/>
</dbReference>
<evidence type="ECO:0000256" key="5">
    <source>
        <dbReference type="ARBA" id="ARBA00023295"/>
    </source>
</evidence>
<accession>A0A6L5YRS8</accession>
<dbReference type="Pfam" id="PF00933">
    <property type="entry name" value="Glyco_hydro_3"/>
    <property type="match status" value="1"/>
</dbReference>
<evidence type="ECO:0000256" key="2">
    <source>
        <dbReference type="ARBA" id="ARBA00005336"/>
    </source>
</evidence>
<evidence type="ECO:0000256" key="3">
    <source>
        <dbReference type="ARBA" id="ARBA00012663"/>
    </source>
</evidence>
<sequence length="434" mass="47518">MKNRSKRHFNKNCYIFIAILIVFIAVLAMVFLIAAHGKKQKKVSEADSVVTQMTDSEYESDLVIEESTVEETEMQLIEEKSPEQLLEERIDAKMAQMTLEERVLQMFMITPEALTGYGTVTAAGDVTYQSLQKYPVGGMILFAQNVIDPDQLGTMNGNLQNYSEEITGLPMFISVDEEGGKVARIAKNSNFSVETFSDMRSIGDSGDTTKAYEVGNTIGAYLNQYGFNLDFAPDADVLTNPDNQVIGTRSFGTDPYVVSEMTQSVVKGLEDNQVYACLKHFPGHGATSGDTHAGYAYTDKTLDELMQSELVPFSNGIQNGVHFIMVSHIAAPQVTGDNLPASLSPYMIQTVLREQMGYDGIVITDAMNMGAISDNYGSADAAVRAVNAGADIVLMPKDFASAYQGVLNAVENGTISTDRIDESVRRILRVKMQP</sequence>
<keyword evidence="9" id="KW-1185">Reference proteome</keyword>
<evidence type="ECO:0000256" key="6">
    <source>
        <dbReference type="SAM" id="Phobius"/>
    </source>
</evidence>
<dbReference type="PANTHER" id="PTHR30480">
    <property type="entry name" value="BETA-HEXOSAMINIDASE-RELATED"/>
    <property type="match status" value="1"/>
</dbReference>
<gene>
    <name evidence="8" type="ORF">FYJ75_08505</name>
</gene>
<name>A0A6L5YRS8_9FIRM</name>
<keyword evidence="4 8" id="KW-0378">Hydrolase</keyword>
<dbReference type="EMBL" id="VUNI01000013">
    <property type="protein sequence ID" value="MST75065.1"/>
    <property type="molecule type" value="Genomic_DNA"/>
</dbReference>
<evidence type="ECO:0000259" key="7">
    <source>
        <dbReference type="Pfam" id="PF00933"/>
    </source>
</evidence>
<organism evidence="8 9">
    <name type="scientific">Roseburia porci</name>
    <dbReference type="NCBI Taxonomy" id="2605790"/>
    <lineage>
        <taxon>Bacteria</taxon>
        <taxon>Bacillati</taxon>
        <taxon>Bacillota</taxon>
        <taxon>Clostridia</taxon>
        <taxon>Lachnospirales</taxon>
        <taxon>Lachnospiraceae</taxon>
        <taxon>Roseburia</taxon>
    </lineage>
</organism>
<proteinExistence type="inferred from homology"/>
<dbReference type="InterPro" id="IPR001764">
    <property type="entry name" value="Glyco_hydro_3_N"/>
</dbReference>
<feature type="transmembrane region" description="Helical" evidence="6">
    <location>
        <begin position="12"/>
        <end position="35"/>
    </location>
</feature>
<keyword evidence="6" id="KW-0812">Transmembrane</keyword>
<dbReference type="AlphaFoldDB" id="A0A6L5YRS8"/>
<evidence type="ECO:0000313" key="9">
    <source>
        <dbReference type="Proteomes" id="UP000474024"/>
    </source>
</evidence>
<dbReference type="Proteomes" id="UP000474024">
    <property type="component" value="Unassembled WGS sequence"/>
</dbReference>
<keyword evidence="6" id="KW-1133">Transmembrane helix</keyword>
<evidence type="ECO:0000313" key="8">
    <source>
        <dbReference type="EMBL" id="MST75065.1"/>
    </source>
</evidence>
<protein>
    <recommendedName>
        <fullName evidence="3">beta-N-acetylhexosaminidase</fullName>
        <ecNumber evidence="3">3.2.1.52</ecNumber>
    </recommendedName>
</protein>
<keyword evidence="5" id="KW-0326">Glycosidase</keyword>
<dbReference type="InterPro" id="IPR019800">
    <property type="entry name" value="Glyco_hydro_3_AS"/>
</dbReference>
<evidence type="ECO:0000256" key="4">
    <source>
        <dbReference type="ARBA" id="ARBA00022801"/>
    </source>
</evidence>
<dbReference type="InterPro" id="IPR036962">
    <property type="entry name" value="Glyco_hydro_3_N_sf"/>
</dbReference>
<dbReference type="PANTHER" id="PTHR30480:SF13">
    <property type="entry name" value="BETA-HEXOSAMINIDASE"/>
    <property type="match status" value="1"/>
</dbReference>
<reference evidence="8 9" key="1">
    <citation type="submission" date="2019-08" db="EMBL/GenBank/DDBJ databases">
        <title>In-depth cultivation of the pig gut microbiome towards novel bacterial diversity and tailored functional studies.</title>
        <authorList>
            <person name="Wylensek D."/>
            <person name="Hitch T.C.A."/>
            <person name="Clavel T."/>
        </authorList>
    </citation>
    <scope>NUCLEOTIDE SEQUENCE [LARGE SCALE GENOMIC DNA]</scope>
    <source>
        <strain evidence="8 9">MUC/MUC-530-WT-4D</strain>
    </source>
</reference>
<dbReference type="SUPFAM" id="SSF51445">
    <property type="entry name" value="(Trans)glycosidases"/>
    <property type="match status" value="1"/>
</dbReference>
<keyword evidence="6" id="KW-0472">Membrane</keyword>
<dbReference type="PROSITE" id="PS00775">
    <property type="entry name" value="GLYCOSYL_HYDROL_F3"/>
    <property type="match status" value="1"/>
</dbReference>
<evidence type="ECO:0000256" key="1">
    <source>
        <dbReference type="ARBA" id="ARBA00001231"/>
    </source>
</evidence>
<feature type="domain" description="Glycoside hydrolase family 3 N-terminal" evidence="7">
    <location>
        <begin position="98"/>
        <end position="430"/>
    </location>
</feature>
<dbReference type="GO" id="GO:0004563">
    <property type="term" value="F:beta-N-acetylhexosaminidase activity"/>
    <property type="evidence" value="ECO:0007669"/>
    <property type="project" value="UniProtKB-EC"/>
</dbReference>
<dbReference type="GO" id="GO:0005975">
    <property type="term" value="P:carbohydrate metabolic process"/>
    <property type="evidence" value="ECO:0007669"/>
    <property type="project" value="InterPro"/>
</dbReference>
<dbReference type="InterPro" id="IPR050226">
    <property type="entry name" value="NagZ_Beta-hexosaminidase"/>
</dbReference>
<dbReference type="EC" id="3.2.1.52" evidence="3"/>